<dbReference type="Proteomes" id="UP000004290">
    <property type="component" value="Unassembled WGS sequence"/>
</dbReference>
<evidence type="ECO:0000313" key="3">
    <source>
        <dbReference type="Proteomes" id="UP000004290"/>
    </source>
</evidence>
<dbReference type="GeneID" id="64018678"/>
<feature type="transmembrane region" description="Helical" evidence="1">
    <location>
        <begin position="104"/>
        <end position="125"/>
    </location>
</feature>
<feature type="transmembrane region" description="Helical" evidence="1">
    <location>
        <begin position="79"/>
        <end position="98"/>
    </location>
</feature>
<reference evidence="2 3" key="1">
    <citation type="submission" date="2010-07" db="EMBL/GenBank/DDBJ databases">
        <authorList>
            <person name="Muzny D."/>
            <person name="Qin X."/>
            <person name="Deng J."/>
            <person name="Jiang H."/>
            <person name="Liu Y."/>
            <person name="Qu J."/>
            <person name="Song X.-Z."/>
            <person name="Zhang L."/>
            <person name="Thornton R."/>
            <person name="Coyle M."/>
            <person name="Francisco L."/>
            <person name="Jackson L."/>
            <person name="Javaid M."/>
            <person name="Korchina V."/>
            <person name="Kovar C."/>
            <person name="Mata R."/>
            <person name="Mathew T."/>
            <person name="Ngo R."/>
            <person name="Nguyen L."/>
            <person name="Nguyen N."/>
            <person name="Okwuonu G."/>
            <person name="Ongeri F."/>
            <person name="Pham C."/>
            <person name="Simmons D."/>
            <person name="Wilczek-Boney K."/>
            <person name="Hale W."/>
            <person name="Jakkamsetti A."/>
            <person name="Pham P."/>
            <person name="Ruth R."/>
            <person name="San Lucas F."/>
            <person name="Warren J."/>
            <person name="Zhang J."/>
            <person name="Zhao Z."/>
            <person name="Zhou C."/>
            <person name="Zhu D."/>
            <person name="Lee S."/>
            <person name="Bess C."/>
            <person name="Blankenburg K."/>
            <person name="Forbes L."/>
            <person name="Fu Q."/>
            <person name="Gubbala S."/>
            <person name="Hirani K."/>
            <person name="Jayaseelan J.C."/>
            <person name="Lara F."/>
            <person name="Munidasa M."/>
            <person name="Palculict T."/>
            <person name="Patil S."/>
            <person name="Pu L.-L."/>
            <person name="Saada N."/>
            <person name="Tang L."/>
            <person name="Weissenberger G."/>
            <person name="Zhu Y."/>
            <person name="Hemphill L."/>
            <person name="Shang Y."/>
            <person name="Youmans B."/>
            <person name="Ayvaz T."/>
            <person name="Ross M."/>
            <person name="Santibanez J."/>
            <person name="Aqrawi P."/>
            <person name="Gross S."/>
            <person name="Joshi V."/>
            <person name="Fowler G."/>
            <person name="Nazareth L."/>
            <person name="Reid J."/>
            <person name="Worley K."/>
            <person name="Petrosino J."/>
            <person name="Highlander S."/>
            <person name="Gibbs R."/>
        </authorList>
    </citation>
    <scope>NUCLEOTIDE SEQUENCE [LARGE SCALE GENOMIC DNA]</scope>
    <source>
        <strain evidence="2 3">ATCC 700338</strain>
    </source>
</reference>
<keyword evidence="3" id="KW-1185">Reference proteome</keyword>
<evidence type="ECO:0008006" key="4">
    <source>
        <dbReference type="Google" id="ProtNLM"/>
    </source>
</evidence>
<comment type="caution">
    <text evidence="2">The sequence shown here is derived from an EMBL/GenBank/DDBJ whole genome shotgun (WGS) entry which is preliminary data.</text>
</comment>
<feature type="transmembrane region" description="Helical" evidence="1">
    <location>
        <begin position="314"/>
        <end position="334"/>
    </location>
</feature>
<feature type="transmembrane region" description="Helical" evidence="1">
    <location>
        <begin position="174"/>
        <end position="192"/>
    </location>
</feature>
<dbReference type="RefSeq" id="WP_003064491.1">
    <property type="nucleotide sequence ID" value="NZ_GL397128.1"/>
</dbReference>
<sequence>MVDREKNKTRKHSFYNQLNIILVFLLFSVETLDNYVREVGANLPHLKNIILMILLGVSFIQFFSIRKQNKERILLKEQLSDNLKICVTFAALSIYFIVKNQGFYIETVLGLVKLFLPVFIAYIMLNTLSQRQIYDIMQFYLILSIIFYIFTIGIQNFTVENIASVNFLDSYSPFESTFFSPSAFALFFYFTYNNKRIWPILLSVLFVFFTFKRFMIVIVFFTLVVNSFINDNRKIPVWVARLLSIAFILGTWFYMLVMEGYLDNFLEKYIGMDMNQFTMGRGWLLQNLQYHFTSYGFGSANIQARSIEMDLPMFYMEMGIIAVAVFVICLYRMADNRIFNVYFVSAVLVELLTSHFYDITFFWIIFYLTIGNSSPSQRELASKKRIVLKFR</sequence>
<name>E0PD89_STREI</name>
<dbReference type="EMBL" id="AEEL01000013">
    <property type="protein sequence ID" value="EFM27674.1"/>
    <property type="molecule type" value="Genomic_DNA"/>
</dbReference>
<accession>E0PD89</accession>
<keyword evidence="1" id="KW-0472">Membrane</keyword>
<dbReference type="AlphaFoldDB" id="E0PD89"/>
<feature type="transmembrane region" description="Helical" evidence="1">
    <location>
        <begin position="137"/>
        <end position="154"/>
    </location>
</feature>
<feature type="transmembrane region" description="Helical" evidence="1">
    <location>
        <begin position="12"/>
        <end position="29"/>
    </location>
</feature>
<feature type="transmembrane region" description="Helical" evidence="1">
    <location>
        <begin position="235"/>
        <end position="257"/>
    </location>
</feature>
<gene>
    <name evidence="2" type="ORF">HMPREF9319_0812</name>
</gene>
<proteinExistence type="predicted"/>
<dbReference type="HOGENOM" id="CLU_705790_0_0_9"/>
<feature type="transmembrane region" description="Helical" evidence="1">
    <location>
        <begin position="49"/>
        <end position="67"/>
    </location>
</feature>
<feature type="transmembrane region" description="Helical" evidence="1">
    <location>
        <begin position="340"/>
        <end position="368"/>
    </location>
</feature>
<keyword evidence="1" id="KW-1133">Transmembrane helix</keyword>
<organism evidence="2 3">
    <name type="scientific">Streptococcus equinus ATCC 700338</name>
    <dbReference type="NCBI Taxonomy" id="864569"/>
    <lineage>
        <taxon>Bacteria</taxon>
        <taxon>Bacillati</taxon>
        <taxon>Bacillota</taxon>
        <taxon>Bacilli</taxon>
        <taxon>Lactobacillales</taxon>
        <taxon>Streptococcaceae</taxon>
        <taxon>Streptococcus</taxon>
    </lineage>
</organism>
<evidence type="ECO:0000313" key="2">
    <source>
        <dbReference type="EMBL" id="EFM27674.1"/>
    </source>
</evidence>
<feature type="transmembrane region" description="Helical" evidence="1">
    <location>
        <begin position="204"/>
        <end position="229"/>
    </location>
</feature>
<keyword evidence="1" id="KW-0812">Transmembrane</keyword>
<evidence type="ECO:0000256" key="1">
    <source>
        <dbReference type="SAM" id="Phobius"/>
    </source>
</evidence>
<protein>
    <recommendedName>
        <fullName evidence="4">O-antigen polymerase</fullName>
    </recommendedName>
</protein>